<evidence type="ECO:0000313" key="2">
    <source>
        <dbReference type="Proteomes" id="UP000807342"/>
    </source>
</evidence>
<comment type="caution">
    <text evidence="1">The sequence shown here is derived from an EMBL/GenBank/DDBJ whole genome shotgun (WGS) entry which is preliminary data.</text>
</comment>
<sequence>MSSLTQTRLKCNVCGHYTFSIPRLFLHHIPPSTQLPQLLYCIGETIPLSLHQVDVSQQVNISTSQYDRHRVDSLSAVKPTLHRSHTQGFTLLLGREEEQCRIVGRVVPRYCGGTITCRARDRAVEVKRLALEETTGLGP</sequence>
<evidence type="ECO:0000313" key="1">
    <source>
        <dbReference type="EMBL" id="KAF9444991.1"/>
    </source>
</evidence>
<name>A0A9P5X8Z7_9AGAR</name>
<dbReference type="AlphaFoldDB" id="A0A9P5X8Z7"/>
<keyword evidence="2" id="KW-1185">Reference proteome</keyword>
<dbReference type="EMBL" id="MU151333">
    <property type="protein sequence ID" value="KAF9444991.1"/>
    <property type="molecule type" value="Genomic_DNA"/>
</dbReference>
<accession>A0A9P5X8Z7</accession>
<reference evidence="1" key="1">
    <citation type="submission" date="2020-11" db="EMBL/GenBank/DDBJ databases">
        <authorList>
            <consortium name="DOE Joint Genome Institute"/>
            <person name="Ahrendt S."/>
            <person name="Riley R."/>
            <person name="Andreopoulos W."/>
            <person name="Labutti K."/>
            <person name="Pangilinan J."/>
            <person name="Ruiz-Duenas F.J."/>
            <person name="Barrasa J.M."/>
            <person name="Sanchez-Garcia M."/>
            <person name="Camarero S."/>
            <person name="Miyauchi S."/>
            <person name="Serrano A."/>
            <person name="Linde D."/>
            <person name="Babiker R."/>
            <person name="Drula E."/>
            <person name="Ayuso-Fernandez I."/>
            <person name="Pacheco R."/>
            <person name="Padilla G."/>
            <person name="Ferreira P."/>
            <person name="Barriuso J."/>
            <person name="Kellner H."/>
            <person name="Castanera R."/>
            <person name="Alfaro M."/>
            <person name="Ramirez L."/>
            <person name="Pisabarro A.G."/>
            <person name="Kuo A."/>
            <person name="Tritt A."/>
            <person name="Lipzen A."/>
            <person name="He G."/>
            <person name="Yan M."/>
            <person name="Ng V."/>
            <person name="Cullen D."/>
            <person name="Martin F."/>
            <person name="Rosso M.-N."/>
            <person name="Henrissat B."/>
            <person name="Hibbett D."/>
            <person name="Martinez A.T."/>
            <person name="Grigoriev I.V."/>
        </authorList>
    </citation>
    <scope>NUCLEOTIDE SEQUENCE</scope>
    <source>
        <strain evidence="1">MF-IS2</strain>
    </source>
</reference>
<organism evidence="1 2">
    <name type="scientific">Macrolepiota fuliginosa MF-IS2</name>
    <dbReference type="NCBI Taxonomy" id="1400762"/>
    <lineage>
        <taxon>Eukaryota</taxon>
        <taxon>Fungi</taxon>
        <taxon>Dikarya</taxon>
        <taxon>Basidiomycota</taxon>
        <taxon>Agaricomycotina</taxon>
        <taxon>Agaricomycetes</taxon>
        <taxon>Agaricomycetidae</taxon>
        <taxon>Agaricales</taxon>
        <taxon>Agaricineae</taxon>
        <taxon>Agaricaceae</taxon>
        <taxon>Macrolepiota</taxon>
    </lineage>
</organism>
<dbReference type="Proteomes" id="UP000807342">
    <property type="component" value="Unassembled WGS sequence"/>
</dbReference>
<proteinExistence type="predicted"/>
<protein>
    <submittedName>
        <fullName evidence="1">Uncharacterized protein</fullName>
    </submittedName>
</protein>
<gene>
    <name evidence="1" type="ORF">P691DRAFT_806385</name>
</gene>